<feature type="repeat" description="WD" evidence="12">
    <location>
        <begin position="1869"/>
        <end position="1915"/>
    </location>
</feature>
<feature type="repeat" description="WD" evidence="12">
    <location>
        <begin position="1779"/>
        <end position="1814"/>
    </location>
</feature>
<keyword evidence="13" id="KW-0175">Coiled coil</keyword>
<keyword evidence="7" id="KW-0677">Repeat</keyword>
<dbReference type="PROSITE" id="PS00194">
    <property type="entry name" value="THIOREDOXIN_1"/>
    <property type="match status" value="1"/>
</dbReference>
<keyword evidence="18" id="KW-1185">Reference proteome</keyword>
<dbReference type="CDD" id="cd02995">
    <property type="entry name" value="PDI_a_PDI_a'_C"/>
    <property type="match status" value="1"/>
</dbReference>
<dbReference type="InterPro" id="IPR005792">
    <property type="entry name" value="Prot_disulphide_isomerase"/>
</dbReference>
<dbReference type="SUPFAM" id="SSF50978">
    <property type="entry name" value="WD40 repeat-like"/>
    <property type="match status" value="2"/>
</dbReference>
<evidence type="ECO:0000256" key="12">
    <source>
        <dbReference type="PROSITE-ProRule" id="PRU00221"/>
    </source>
</evidence>
<dbReference type="InterPro" id="IPR013766">
    <property type="entry name" value="Thioredoxin_domain"/>
</dbReference>
<proteinExistence type="inferred from homology"/>
<name>A0A310SGF8_9HYME</name>
<dbReference type="Gene3D" id="2.130.10.10">
    <property type="entry name" value="YVTN repeat-like/Quinoprotein amine dehydrogenase"/>
    <property type="match status" value="3"/>
</dbReference>
<dbReference type="FunFam" id="3.40.30.10:FF:000030">
    <property type="entry name" value="Protein disulfide-isomerase"/>
    <property type="match status" value="1"/>
</dbReference>
<keyword evidence="11" id="KW-0676">Redox-active center</keyword>
<dbReference type="Pfam" id="PF13848">
    <property type="entry name" value="Thioredoxin_6"/>
    <property type="match status" value="1"/>
</dbReference>
<evidence type="ECO:0000256" key="2">
    <source>
        <dbReference type="ARBA" id="ARBA00004319"/>
    </source>
</evidence>
<dbReference type="InterPro" id="IPR015943">
    <property type="entry name" value="WD40/YVTN_repeat-like_dom_sf"/>
</dbReference>
<dbReference type="PROSITE" id="PS51352">
    <property type="entry name" value="THIOREDOXIN_2"/>
    <property type="match status" value="1"/>
</dbReference>
<dbReference type="OrthoDB" id="2096344at2759"/>
<feature type="domain" description="Thioredoxin" evidence="16">
    <location>
        <begin position="320"/>
        <end position="466"/>
    </location>
</feature>
<dbReference type="SMART" id="SM00320">
    <property type="entry name" value="WD40"/>
    <property type="match status" value="8"/>
</dbReference>
<dbReference type="EC" id="5.3.4.1" evidence="4"/>
<evidence type="ECO:0000256" key="7">
    <source>
        <dbReference type="ARBA" id="ARBA00022737"/>
    </source>
</evidence>
<dbReference type="Pfam" id="PF00085">
    <property type="entry name" value="Thioredoxin"/>
    <property type="match status" value="2"/>
</dbReference>
<dbReference type="GO" id="GO:0044458">
    <property type="term" value="P:motile cilium assembly"/>
    <property type="evidence" value="ECO:0007669"/>
    <property type="project" value="TreeGrafter"/>
</dbReference>
<keyword evidence="5 12" id="KW-0853">WD repeat</keyword>
<dbReference type="FunFam" id="3.40.30.10:FF:000027">
    <property type="entry name" value="protein disulfide-isomerase A2"/>
    <property type="match status" value="1"/>
</dbReference>
<feature type="compositionally biased region" description="Polar residues" evidence="14">
    <location>
        <begin position="2177"/>
        <end position="2189"/>
    </location>
</feature>
<evidence type="ECO:0000256" key="5">
    <source>
        <dbReference type="ARBA" id="ARBA00022574"/>
    </source>
</evidence>
<evidence type="ECO:0000313" key="17">
    <source>
        <dbReference type="EMBL" id="OAD57571.1"/>
    </source>
</evidence>
<evidence type="ECO:0000256" key="1">
    <source>
        <dbReference type="ARBA" id="ARBA00001182"/>
    </source>
</evidence>
<dbReference type="InterPro" id="IPR036249">
    <property type="entry name" value="Thioredoxin-like_sf"/>
</dbReference>
<dbReference type="CDD" id="cd02982">
    <property type="entry name" value="PDI_b'_family"/>
    <property type="match status" value="1"/>
</dbReference>
<keyword evidence="6 15" id="KW-0732">Signal</keyword>
<evidence type="ECO:0000256" key="9">
    <source>
        <dbReference type="ARBA" id="ARBA00023157"/>
    </source>
</evidence>
<dbReference type="SUPFAM" id="SSF52833">
    <property type="entry name" value="Thioredoxin-like"/>
    <property type="match status" value="4"/>
</dbReference>
<dbReference type="PANTHER" id="PTHR44499:SF1">
    <property type="entry name" value="JOUBERIN"/>
    <property type="match status" value="1"/>
</dbReference>
<comment type="catalytic activity">
    <reaction evidence="1">
        <text>Catalyzes the rearrangement of -S-S- bonds in proteins.</text>
        <dbReference type="EC" id="5.3.4.1"/>
    </reaction>
</comment>
<comment type="similarity">
    <text evidence="3">Belongs to the protein disulfide isomerase family.</text>
</comment>
<evidence type="ECO:0000256" key="15">
    <source>
        <dbReference type="SAM" id="SignalP"/>
    </source>
</evidence>
<evidence type="ECO:0000256" key="10">
    <source>
        <dbReference type="ARBA" id="ARBA00023235"/>
    </source>
</evidence>
<dbReference type="InterPro" id="IPR036322">
    <property type="entry name" value="WD40_repeat_dom_sf"/>
</dbReference>
<dbReference type="CDD" id="cd02981">
    <property type="entry name" value="PDI_b_family"/>
    <property type="match status" value="1"/>
</dbReference>
<dbReference type="GO" id="GO:0036064">
    <property type="term" value="C:ciliary basal body"/>
    <property type="evidence" value="ECO:0007669"/>
    <property type="project" value="TreeGrafter"/>
</dbReference>
<feature type="signal peptide" evidence="15">
    <location>
        <begin position="1"/>
        <end position="19"/>
    </location>
</feature>
<dbReference type="InterPro" id="IPR019775">
    <property type="entry name" value="WD40_repeat_CS"/>
</dbReference>
<dbReference type="EMBL" id="KQ761402">
    <property type="protein sequence ID" value="OAD57571.1"/>
    <property type="molecule type" value="Genomic_DNA"/>
</dbReference>
<keyword evidence="9" id="KW-1015">Disulfide bond</keyword>
<feature type="region of interest" description="Disordered" evidence="14">
    <location>
        <begin position="2147"/>
        <end position="2189"/>
    </location>
</feature>
<feature type="chain" id="PRO_5016443272" description="protein disulfide-isomerase" evidence="15">
    <location>
        <begin position="20"/>
        <end position="2308"/>
    </location>
</feature>
<dbReference type="Pfam" id="PF00400">
    <property type="entry name" value="WD40"/>
    <property type="match status" value="3"/>
</dbReference>
<dbReference type="InterPro" id="IPR001680">
    <property type="entry name" value="WD40_rpt"/>
</dbReference>
<evidence type="ECO:0000256" key="11">
    <source>
        <dbReference type="ARBA" id="ARBA00023284"/>
    </source>
</evidence>
<keyword evidence="8" id="KW-0256">Endoplasmic reticulum</keyword>
<evidence type="ECO:0000256" key="6">
    <source>
        <dbReference type="ARBA" id="ARBA00022729"/>
    </source>
</evidence>
<keyword evidence="10 17" id="KW-0413">Isomerase</keyword>
<dbReference type="GO" id="GO:0003756">
    <property type="term" value="F:protein disulfide isomerase activity"/>
    <property type="evidence" value="ECO:0007669"/>
    <property type="project" value="UniProtKB-EC"/>
</dbReference>
<evidence type="ECO:0000256" key="13">
    <source>
        <dbReference type="SAM" id="Coils"/>
    </source>
</evidence>
<dbReference type="PROSITE" id="PS50294">
    <property type="entry name" value="WD_REPEATS_REGION"/>
    <property type="match status" value="1"/>
</dbReference>
<evidence type="ECO:0000256" key="8">
    <source>
        <dbReference type="ARBA" id="ARBA00022824"/>
    </source>
</evidence>
<evidence type="ECO:0000256" key="14">
    <source>
        <dbReference type="SAM" id="MobiDB-lite"/>
    </source>
</evidence>
<organism evidence="17 18">
    <name type="scientific">Eufriesea mexicana</name>
    <dbReference type="NCBI Taxonomy" id="516756"/>
    <lineage>
        <taxon>Eukaryota</taxon>
        <taxon>Metazoa</taxon>
        <taxon>Ecdysozoa</taxon>
        <taxon>Arthropoda</taxon>
        <taxon>Hexapoda</taxon>
        <taxon>Insecta</taxon>
        <taxon>Pterygota</taxon>
        <taxon>Neoptera</taxon>
        <taxon>Endopterygota</taxon>
        <taxon>Hymenoptera</taxon>
        <taxon>Apocrita</taxon>
        <taxon>Aculeata</taxon>
        <taxon>Apoidea</taxon>
        <taxon>Anthophila</taxon>
        <taxon>Apidae</taxon>
        <taxon>Eufriesea</taxon>
    </lineage>
</organism>
<dbReference type="PROSITE" id="PS00678">
    <property type="entry name" value="WD_REPEATS_1"/>
    <property type="match status" value="1"/>
</dbReference>
<comment type="subcellular location">
    <subcellularLocation>
        <location evidence="2">Endoplasmic reticulum lumen</location>
    </subcellularLocation>
</comment>
<dbReference type="CDD" id="cd02961">
    <property type="entry name" value="PDI_a_family"/>
    <property type="match status" value="1"/>
</dbReference>
<evidence type="ECO:0000259" key="16">
    <source>
        <dbReference type="PROSITE" id="PS51352"/>
    </source>
</evidence>
<gene>
    <name evidence="17" type="ORF">WN48_01749</name>
</gene>
<evidence type="ECO:0000313" key="18">
    <source>
        <dbReference type="Proteomes" id="UP000250275"/>
    </source>
</evidence>
<dbReference type="PROSITE" id="PS50082">
    <property type="entry name" value="WD_REPEATS_2"/>
    <property type="match status" value="2"/>
</dbReference>
<dbReference type="InterPro" id="IPR017937">
    <property type="entry name" value="Thioredoxin_CS"/>
</dbReference>
<dbReference type="InterPro" id="IPR052803">
    <property type="entry name" value="Cilium-Associated_Jouberin"/>
</dbReference>
<feature type="coiled-coil region" evidence="13">
    <location>
        <begin position="2100"/>
        <end position="2127"/>
    </location>
</feature>
<sequence length="2308" mass="266729">MKFFTLIFAIICVVTSTFAKIETEDSVLVLTKDNFEEAIEQYDYLLVEFSPEYAKAAKKLEEDGSPVKLAKVDATVEIELADKHELRGYPTLKFYRKGSIIDYSGHRQAHDIINWVTKKSGPAYKHLTTVDEVKSFIEPKDVAIIGFFKDMKSDGANAYLKVANALDDHVFGISDNDEVFNEYGVENGKIVIFKKFDESRSELNEELDVKKLQNLIFVYTLPLVVDFNPDTAQKIFDGNIKKHLLVFLSKEAGHFEEYIDKIKEPAKKFRGEVVFVKINVDESDHERILEFFGTKKDEVPVMRIITLEQNMTKYKPDKPELTSENIVEFVTAFLEGKLKKHLLTEDLPEDWDKNPVKVLVGTNFHEVAYDKNKNVLVEFYAPWCGHCKNLAPIYEALGEKYKNTEDLVIAKMDATANELEDVKIIDYPTIILFKKETNEARILDLIQFLISTDIKEVKNILKSNCDEAVYCLKPWYLEINSLNSSKDACPNVSRVLTQTQQLREKLSFNTTEKNRKKSKTFQYECFRETENRKQKKVQNLSVNDKNVSNYISNNSKQNMNAAESNMQTINIDKGLQNKIAQRDAYMTHKKTKSERVLKTSCIRYTTKDQLFLFFNIIQHLQYIQYHDDLIEIITEDVLPNMNIFSDSTQLEYIKIYKMISILYQGLNPKIPVLYTYTKKRLQFGRQCNFTNYQTVEADIKSHTGYMNHYIQIDPATQGTQCSKIYSVHEINTNTAIFRDSGMYHSEGGWPKDLNVKDVEQTNNACNIYEQYFSYMEPISLIQRVYSRTVNVYRDLLPIKRQITHLSWSPDQGNRFAASYCNTDFKNAMNDNPQSYIWDVENPNMPCVVLKPFCPILTLEYNPKDSNILISGLMTGQVAYWDIRKGSEPVETSLVEFSHRDLCNKVLWINSKTGMEFFSASKDGQIMWWDIRKLQIPTETLIIDLYKPDDQNINKAIGISALQFEPSMGTRFMCGLESVISGNRKGKTPSEKIATRFKAQYGPVISLERNPTFVKNFLTVGDWTTRICGHRDFLMGGAWSLTRFSVFFLIKMDGTLDVWDLLIQQDSPVLSVKLLDRETRREKVKEAKNREQRLKMKSLQNTNFEIEYSVVNTKIDEEDLQCLNSNINNTILMNCEEDYESAIQVVKDIGKSSSICNKDKLKLITNTDSINFSESASKSMDVVVDIHQEYKKEKSHNRNTGKDEASNKNLANLFLKESENFGSVSKTNTIHKKNIEKSKINLVKQQNLSKDDDIKVVDSLDLIEEFVESSIEKDEQKIQTVRNIKSTKKNSNQSFVEENLHGRKQWALSKDEKEELKKPTRKRWSKDATVIRLPEARGIFWTDVSSENKSLFVQNLEQSLSATRSSSKQKSLFSFDNAVFVPENEEILRIETDHNRDDTKIEIKEIVHRVNQMELSTFNNRSSSDSLNEEVSTKDDRLLISKGNKKHYQRYSKRDSISVTKDDHDENYLSYFGQDVTSTSEDDDLDERQDDIKYISIVIHRTDMLEIDYVTKHPMVKVHIVKAESGKYLKNEYGLCTYLQPIITGKFDFKEKKSIIPVWEEELIFEHDFNTLLKIDNEQVVILFEIVDLLSFAEASFNYDKFGHEGCWYKVAWAFLKPVGRNNVLHIDKKVRLQLYKPRKNLQKFQRLHTCDVYTWWKSNIREKYPSSLFVTVTSIDPPKLEPVLYGQLSLHNLSDTRNESQKMPNHASDSINLPKWNRLGAQSCKIPNEILFQTEIAENGCFCIVFSNNGKYLACSFSEENDYPIVIYEVQGKKIYVRFSGHKTFVYSLNWSSNDNYLLSVSSDQTARIWNVQNQIVKHVEMMPHPSYVYCGKFDPKNSLIVATGCYDRITRIWLRNKEMKNCDLCQELEGHEGFVNSIIQSTACISPCGNLIFCGGEDSTLNVWNLETGNLLAKYTFDRHYRAVTCVDYHPYDQVLAFSTFGSPAPVRILRFNKDITGEDIGLKMVKEVKNTVMNDDISMRFLNTSIMSKEKLRLYNKKGITEETSKEKNLQSNRNYDSSLFKFSNNVILEKDKYTDTKMKLQRLNEAGQTLKNRSANRLYNIIEKIDRILSNTTKSSGDIESGRNFTILRKSNESEVLTSLYDNIEKEEETLKKQKSTNLSTEDQSSFYFESSVMDRDSQRIVKCHTPQSKRINDWDKKGTKIQKRPRSAKETKSSNIPKSDISKSFSDSATNYQKDKVYDRLTKISSPANIGSDFIVEMEENDKTLIYYKSNSCKKSDSDSTDSARTYVIEKNVIEDNDKNVIIEFESKDLVLNALENDSNMKSFESDNSLPSNATFTINRLSPK</sequence>
<evidence type="ECO:0000256" key="4">
    <source>
        <dbReference type="ARBA" id="ARBA00012723"/>
    </source>
</evidence>
<reference evidence="17 18" key="1">
    <citation type="submission" date="2015-07" db="EMBL/GenBank/DDBJ databases">
        <title>The genome of Eufriesea mexicana.</title>
        <authorList>
            <person name="Pan H."/>
            <person name="Kapheim K."/>
        </authorList>
    </citation>
    <scope>NUCLEOTIDE SEQUENCE [LARGE SCALE GENOMIC DNA]</scope>
    <source>
        <strain evidence="17">0111107269</strain>
        <tissue evidence="17">Whole body</tissue>
    </source>
</reference>
<dbReference type="PANTHER" id="PTHR44499">
    <property type="entry name" value="JOUBERIN"/>
    <property type="match status" value="1"/>
</dbReference>
<evidence type="ECO:0000256" key="3">
    <source>
        <dbReference type="ARBA" id="ARBA00006347"/>
    </source>
</evidence>
<dbReference type="GO" id="GO:0005788">
    <property type="term" value="C:endoplasmic reticulum lumen"/>
    <property type="evidence" value="ECO:0007669"/>
    <property type="project" value="UniProtKB-SubCell"/>
</dbReference>
<dbReference type="FunFam" id="3.40.30.10:FF:000042">
    <property type="entry name" value="protein disulfide-isomerase A2"/>
    <property type="match status" value="1"/>
</dbReference>
<dbReference type="NCBIfam" id="TIGR01130">
    <property type="entry name" value="ER_PDI_fam"/>
    <property type="match status" value="1"/>
</dbReference>
<protein>
    <recommendedName>
        <fullName evidence="4">protein disulfide-isomerase</fullName>
        <ecNumber evidence="4">5.3.4.1</ecNumber>
    </recommendedName>
</protein>
<dbReference type="Proteomes" id="UP000250275">
    <property type="component" value="Unassembled WGS sequence"/>
</dbReference>
<accession>A0A310SGF8</accession>
<dbReference type="Gene3D" id="3.40.30.10">
    <property type="entry name" value="Glutaredoxin"/>
    <property type="match status" value="4"/>
</dbReference>